<feature type="compositionally biased region" description="Basic residues" evidence="1">
    <location>
        <begin position="141"/>
        <end position="154"/>
    </location>
</feature>
<name>A0AAW0R2Q0_9PEZI</name>
<evidence type="ECO:0000256" key="1">
    <source>
        <dbReference type="SAM" id="MobiDB-lite"/>
    </source>
</evidence>
<feature type="compositionally biased region" description="Low complexity" evidence="1">
    <location>
        <begin position="79"/>
        <end position="106"/>
    </location>
</feature>
<evidence type="ECO:0000313" key="3">
    <source>
        <dbReference type="EMBL" id="KAK8121529.1"/>
    </source>
</evidence>
<accession>A0AAW0R2Q0</accession>
<feature type="region of interest" description="Disordered" evidence="1">
    <location>
        <begin position="221"/>
        <end position="246"/>
    </location>
</feature>
<feature type="compositionally biased region" description="Basic and acidic residues" evidence="1">
    <location>
        <begin position="388"/>
        <end position="412"/>
    </location>
</feature>
<sequence length="445" mass="47940">MQQQPLRVTTLSPITDSSSSSRPSPPVDHLHARQQRLSPPRPSLSPPPPLLPPPPPPPPLPPGLAIPITSVALPATDGSTAAPRTTTPTTIPAAPSTASSSNGSSSQDQGLTAGAIVGIAVALHIVLTIVLVLLVRAYRRKHRKRKETGRRRLMAGRGDGGVRRQQLQRRTSSRGSRGALFQTKRESGGARPARDANWIKLQDKATAAAASDAAAAAAAAWPSSWRSSTQHPSTADGIDLPPPDPAVLSPTSITTYKSRTMENDSVRAGVIGNGDSVAGGRHRRQVPSYRTSSCSTFYHHRAGGEGEEPIAAWNDARWNEVLYRTLEEPPRSQAASVSQVSLGPCSYYGDDEEEEEEEEGEGWSNRNSVIGPSSSSARSLRPMHSRRRLVDDTDSYHHHHQTREDEKDGHEVIRIGHRPEGTETEDSWGGTLGGGWWCGTRCLRP</sequence>
<reference evidence="3 4" key="1">
    <citation type="submission" date="2023-01" db="EMBL/GenBank/DDBJ databases">
        <title>Analysis of 21 Apiospora genomes using comparative genomics revels a genus with tremendous synthesis potential of carbohydrate active enzymes and secondary metabolites.</title>
        <authorList>
            <person name="Sorensen T."/>
        </authorList>
    </citation>
    <scope>NUCLEOTIDE SEQUENCE [LARGE SCALE GENOMIC DNA]</scope>
    <source>
        <strain evidence="3 4">CBS 117206</strain>
    </source>
</reference>
<feature type="compositionally biased region" description="Low complexity" evidence="1">
    <location>
        <begin position="163"/>
        <end position="177"/>
    </location>
</feature>
<gene>
    <name evidence="3" type="ORF">PG999_005649</name>
</gene>
<feature type="compositionally biased region" description="Acidic residues" evidence="1">
    <location>
        <begin position="349"/>
        <end position="361"/>
    </location>
</feature>
<feature type="compositionally biased region" description="Pro residues" evidence="1">
    <location>
        <begin position="39"/>
        <end position="64"/>
    </location>
</feature>
<proteinExistence type="predicted"/>
<dbReference type="Proteomes" id="UP001392437">
    <property type="component" value="Unassembled WGS sequence"/>
</dbReference>
<organism evidence="3 4">
    <name type="scientific">Apiospora kogelbergensis</name>
    <dbReference type="NCBI Taxonomy" id="1337665"/>
    <lineage>
        <taxon>Eukaryota</taxon>
        <taxon>Fungi</taxon>
        <taxon>Dikarya</taxon>
        <taxon>Ascomycota</taxon>
        <taxon>Pezizomycotina</taxon>
        <taxon>Sordariomycetes</taxon>
        <taxon>Xylariomycetidae</taxon>
        <taxon>Amphisphaeriales</taxon>
        <taxon>Apiosporaceae</taxon>
        <taxon>Apiospora</taxon>
    </lineage>
</organism>
<comment type="caution">
    <text evidence="3">The sequence shown here is derived from an EMBL/GenBank/DDBJ whole genome shotgun (WGS) entry which is preliminary data.</text>
</comment>
<keyword evidence="4" id="KW-1185">Reference proteome</keyword>
<dbReference type="AlphaFoldDB" id="A0AAW0R2Q0"/>
<feature type="region of interest" description="Disordered" evidence="1">
    <location>
        <begin position="141"/>
        <end position="196"/>
    </location>
</feature>
<evidence type="ECO:0000313" key="4">
    <source>
        <dbReference type="Proteomes" id="UP001392437"/>
    </source>
</evidence>
<feature type="region of interest" description="Disordered" evidence="1">
    <location>
        <begin position="269"/>
        <end position="288"/>
    </location>
</feature>
<evidence type="ECO:0000256" key="2">
    <source>
        <dbReference type="SAM" id="Phobius"/>
    </source>
</evidence>
<protein>
    <submittedName>
        <fullName evidence="3">Uncharacterized protein</fullName>
    </submittedName>
</protein>
<feature type="compositionally biased region" description="Low complexity" evidence="1">
    <location>
        <begin position="12"/>
        <end position="22"/>
    </location>
</feature>
<keyword evidence="2" id="KW-0812">Transmembrane</keyword>
<keyword evidence="2" id="KW-1133">Transmembrane helix</keyword>
<feature type="compositionally biased region" description="Polar residues" evidence="1">
    <location>
        <begin position="1"/>
        <end position="11"/>
    </location>
</feature>
<feature type="region of interest" description="Disordered" evidence="1">
    <location>
        <begin position="1"/>
        <end position="109"/>
    </location>
</feature>
<dbReference type="EMBL" id="JAQQWP010000004">
    <property type="protein sequence ID" value="KAK8121529.1"/>
    <property type="molecule type" value="Genomic_DNA"/>
</dbReference>
<feature type="compositionally biased region" description="Polar residues" evidence="1">
    <location>
        <begin position="224"/>
        <end position="233"/>
    </location>
</feature>
<feature type="compositionally biased region" description="Basic and acidic residues" evidence="1">
    <location>
        <begin position="183"/>
        <end position="194"/>
    </location>
</feature>
<feature type="region of interest" description="Disordered" evidence="1">
    <location>
        <begin position="329"/>
        <end position="412"/>
    </location>
</feature>
<feature type="transmembrane region" description="Helical" evidence="2">
    <location>
        <begin position="111"/>
        <end position="135"/>
    </location>
</feature>
<feature type="compositionally biased region" description="Polar residues" evidence="1">
    <location>
        <begin position="364"/>
        <end position="378"/>
    </location>
</feature>
<keyword evidence="2" id="KW-0472">Membrane</keyword>